<dbReference type="PANTHER" id="PTHR40111">
    <property type="entry name" value="CEPHALOSPORIN-C DEACETYLASE"/>
    <property type="match status" value="1"/>
</dbReference>
<name>A0A7W4XYS2_KINRA</name>
<evidence type="ECO:0000313" key="5">
    <source>
        <dbReference type="Proteomes" id="UP000533269"/>
    </source>
</evidence>
<evidence type="ECO:0000256" key="1">
    <source>
        <dbReference type="PIRSR" id="PIRSR639069-1"/>
    </source>
</evidence>
<dbReference type="GO" id="GO:0005976">
    <property type="term" value="P:polysaccharide metabolic process"/>
    <property type="evidence" value="ECO:0007669"/>
    <property type="project" value="TreeGrafter"/>
</dbReference>
<gene>
    <name evidence="4" type="ORF">FHR75_003366</name>
</gene>
<dbReference type="EMBL" id="JACHVY010000003">
    <property type="protein sequence ID" value="MBB2902535.1"/>
    <property type="molecule type" value="Genomic_DNA"/>
</dbReference>
<feature type="active site" description="Nucleophile" evidence="1">
    <location>
        <position position="187"/>
    </location>
</feature>
<feature type="active site" description="Charge relay system" evidence="1">
    <location>
        <position position="273"/>
    </location>
</feature>
<dbReference type="SUPFAM" id="SSF53474">
    <property type="entry name" value="alpha/beta-Hydrolases"/>
    <property type="match status" value="1"/>
</dbReference>
<dbReference type="RefSeq" id="WP_183392293.1">
    <property type="nucleotide sequence ID" value="NZ_JACHVY010000003.1"/>
</dbReference>
<feature type="active site" description="Charge relay system" evidence="1">
    <location>
        <position position="302"/>
    </location>
</feature>
<dbReference type="Proteomes" id="UP000533269">
    <property type="component" value="Unassembled WGS sequence"/>
</dbReference>
<organism evidence="4 5">
    <name type="scientific">Kineococcus radiotolerans</name>
    <dbReference type="NCBI Taxonomy" id="131568"/>
    <lineage>
        <taxon>Bacteria</taxon>
        <taxon>Bacillati</taxon>
        <taxon>Actinomycetota</taxon>
        <taxon>Actinomycetes</taxon>
        <taxon>Kineosporiales</taxon>
        <taxon>Kineosporiaceae</taxon>
        <taxon>Kineococcus</taxon>
    </lineage>
</organism>
<dbReference type="InterPro" id="IPR008391">
    <property type="entry name" value="AXE1_dom"/>
</dbReference>
<accession>A0A7W4XYS2</accession>
<dbReference type="AlphaFoldDB" id="A0A7W4XYS2"/>
<sequence length="328" mass="35465">MALSDLSLEDLEKLDLTLHEPAGLDEFWARTLSAADAHPLDVHREPVVTHLTTLRHEDLSFAGYDGHRINAWLVLPAGAEGPLPAVVEFIGYGGGRGLPQDRLTWASAGYAHLVVDTRGQGAAWGSGGATADPVGSDVSTPGFMTRGILDKDTYYYRRVFTDAVRAVRAARSLPEVRADAVCVAGASQGGAIALAAASLSPDVRAVMADVPFLSWFRRALQITAVEPYTEVVRYLGVHRDHVERVLDTLDHFDVAHLVPRATAPALISLALMDRVCPPSTVWAAYRRYGGPAELSVHPFNDHEGGQTHQWRRQLEWLSALLTAPGASA</sequence>
<dbReference type="InterPro" id="IPR029058">
    <property type="entry name" value="AB_hydrolase_fold"/>
</dbReference>
<dbReference type="Pfam" id="PF05448">
    <property type="entry name" value="AXE1"/>
    <property type="match status" value="1"/>
</dbReference>
<feature type="binding site" evidence="2">
    <location>
        <position position="92"/>
    </location>
    <ligand>
        <name>substrate</name>
    </ligand>
</feature>
<reference evidence="4 5" key="2">
    <citation type="submission" date="2020-08" db="EMBL/GenBank/DDBJ databases">
        <authorList>
            <person name="Partida-Martinez L."/>
            <person name="Huntemann M."/>
            <person name="Clum A."/>
            <person name="Wang J."/>
            <person name="Palaniappan K."/>
            <person name="Ritter S."/>
            <person name="Chen I.-M."/>
            <person name="Stamatis D."/>
            <person name="Reddy T."/>
            <person name="O'Malley R."/>
            <person name="Daum C."/>
            <person name="Shapiro N."/>
            <person name="Ivanova N."/>
            <person name="Kyrpides N."/>
            <person name="Woyke T."/>
        </authorList>
    </citation>
    <scope>NUCLEOTIDE SEQUENCE [LARGE SCALE GENOMIC DNA]</scope>
    <source>
        <strain evidence="4 5">AS2.23</strain>
    </source>
</reference>
<evidence type="ECO:0000256" key="2">
    <source>
        <dbReference type="PIRSR" id="PIRSR639069-2"/>
    </source>
</evidence>
<feature type="domain" description="Acetyl xylan esterase" evidence="3">
    <location>
        <begin position="1"/>
        <end position="319"/>
    </location>
</feature>
<reference evidence="4 5" key="1">
    <citation type="submission" date="2020-08" db="EMBL/GenBank/DDBJ databases">
        <title>The Agave Microbiome: Exploring the role of microbial communities in plant adaptations to desert environments.</title>
        <authorList>
            <person name="Partida-Martinez L.P."/>
        </authorList>
    </citation>
    <scope>NUCLEOTIDE SEQUENCE [LARGE SCALE GENOMIC DNA]</scope>
    <source>
        <strain evidence="4 5">AS2.23</strain>
    </source>
</reference>
<dbReference type="Gene3D" id="3.40.50.1820">
    <property type="entry name" value="alpha/beta hydrolase"/>
    <property type="match status" value="1"/>
</dbReference>
<evidence type="ECO:0000313" key="4">
    <source>
        <dbReference type="EMBL" id="MBB2902535.1"/>
    </source>
</evidence>
<dbReference type="EC" id="3.1.1.41" evidence="4"/>
<dbReference type="GO" id="GO:0047739">
    <property type="term" value="F:cephalosporin-C deacetylase activity"/>
    <property type="evidence" value="ECO:0007669"/>
    <property type="project" value="UniProtKB-EC"/>
</dbReference>
<keyword evidence="4" id="KW-0378">Hydrolase</keyword>
<evidence type="ECO:0000259" key="3">
    <source>
        <dbReference type="Pfam" id="PF05448"/>
    </source>
</evidence>
<dbReference type="InterPro" id="IPR039069">
    <property type="entry name" value="CE7"/>
</dbReference>
<protein>
    <submittedName>
        <fullName evidence="4">Cephalosporin-C deacetylase</fullName>
        <ecNumber evidence="4">3.1.1.41</ecNumber>
    </submittedName>
</protein>
<proteinExistence type="predicted"/>
<dbReference type="PANTHER" id="PTHR40111:SF1">
    <property type="entry name" value="CEPHALOSPORIN-C DEACETYLASE"/>
    <property type="match status" value="1"/>
</dbReference>
<comment type="caution">
    <text evidence="4">The sequence shown here is derived from an EMBL/GenBank/DDBJ whole genome shotgun (WGS) entry which is preliminary data.</text>
</comment>